<dbReference type="GO" id="GO:0005930">
    <property type="term" value="C:axoneme"/>
    <property type="evidence" value="ECO:0007669"/>
    <property type="project" value="UniProtKB-SubCell"/>
</dbReference>
<dbReference type="AlphaFoldDB" id="A0A830HP69"/>
<feature type="compositionally biased region" description="Low complexity" evidence="2">
    <location>
        <begin position="909"/>
        <end position="919"/>
    </location>
</feature>
<feature type="compositionally biased region" description="Basic and acidic residues" evidence="2">
    <location>
        <begin position="871"/>
        <end position="892"/>
    </location>
</feature>
<accession>A0A830HP69</accession>
<reference evidence="3" key="1">
    <citation type="submission" date="2020-10" db="EMBL/GenBank/DDBJ databases">
        <title>Unveiling of a novel bifunctional photoreceptor, Dualchrome1, isolated from a cosmopolitan green alga.</title>
        <authorList>
            <person name="Suzuki S."/>
            <person name="Kawachi M."/>
        </authorList>
    </citation>
    <scope>NUCLEOTIDE SEQUENCE</scope>
    <source>
        <strain evidence="3">NIES 2893</strain>
    </source>
</reference>
<proteinExistence type="predicted"/>
<evidence type="ECO:0000256" key="1">
    <source>
        <dbReference type="ARBA" id="ARBA00004430"/>
    </source>
</evidence>
<comment type="caution">
    <text evidence="3">The sequence shown here is derived from an EMBL/GenBank/DDBJ whole genome shotgun (WGS) entry which is preliminary data.</text>
</comment>
<feature type="compositionally biased region" description="Acidic residues" evidence="2">
    <location>
        <begin position="893"/>
        <end position="908"/>
    </location>
</feature>
<sequence length="981" mass="101255">MSHSSAALLSVSALHHSAASAPKSMAGAGAGAGGGNEGRGLLARAAAGSSRSSSRAGSEASASASAPPPAQKKPALGGGFAAKFKAAANAVAATAGIKEKVAKRVPGFMAATASSKNQENEEKDKVKYVDPKASAAAKAKAALLALRGIEGKQLRDVKAATAAEMAKWNEEHMKSLTLNALAAFRPAQISLLSAAQASALSNEQLAGLDAEQVAALSTEAISAMSVEQILALRPEQVAALTDAQLVALGAEHAAALSEAQLNLFNRGQLSRLPPEQQARLRGWAQARQIAAAQKATGAEAGEEPPKQAKVVALTRRQIATMPKSALSIGVVDPRNPDAGTVPLSQMLEAGMDIPVDALPPEVIATLSPSAAAAMDAASLSKLTKEQVASLVRSGAVKALSVVQLEALKSSVGFATLAAAPQEGGGKVNPDATALLAAVQEVESAAKEVKAADVKTVSKWSAAKLKAFTAAQVGSLGKAQVAAMSGAQLASLAPEALAGMDPEVLASLTADQVSQLTPEQLANLPTRVVTTLSAGALSKLTSEQLAAFAPDVIMRFDAEQIQALAKVAEKLGDGASGAPAHVKAALQEVAAGASKVAKATVAEVKQWTTTELSKFTAAQVSQLTVEQVKALTPQQLAALPSDALLALDQKVAAVLTEEQMVSLSHAAVAGITVRKMGKSAAALASVKLAVQWRKRETADEVHDESELARKAKAPMPLRTPTTTGEDALHQLNFSGHIEEEALAKAAKAVAAVDYRKARGGDGPAPGQFYGVDGEVDDEPDILVVLVDEAYPGAGGGAPIFSDVDDWAPLTASVPVRDDGEIVEVIEGPGDGRDDVPSLRLHVHASPSKDTATSFGLQSILALGTIDEEDGLDTSRHIDPAEMDAWRTPRRMEPEPYDESFDSDVDDDLGDFMPPQQAHPRAQPPPPPRAPSRATEVDDEVGDFMPPPPMEPRAQPPPRAPSRATNVDDEVDDEIVDEVIDDD</sequence>
<dbReference type="Gene3D" id="3.80.10.10">
    <property type="entry name" value="Ribonuclease Inhibitor"/>
    <property type="match status" value="1"/>
</dbReference>
<gene>
    <name evidence="3" type="ORF">PPROV_000771100</name>
</gene>
<evidence type="ECO:0000256" key="2">
    <source>
        <dbReference type="SAM" id="MobiDB-lite"/>
    </source>
</evidence>
<dbReference type="InterPro" id="IPR032675">
    <property type="entry name" value="LRR_dom_sf"/>
</dbReference>
<protein>
    <submittedName>
        <fullName evidence="3">Uncharacterized protein</fullName>
    </submittedName>
</protein>
<evidence type="ECO:0000313" key="3">
    <source>
        <dbReference type="EMBL" id="GHP08974.1"/>
    </source>
</evidence>
<dbReference type="EMBL" id="BNJQ01000023">
    <property type="protein sequence ID" value="GHP08974.1"/>
    <property type="molecule type" value="Genomic_DNA"/>
</dbReference>
<dbReference type="InterPro" id="IPR045395">
    <property type="entry name" value="ALTTAQ_rpt"/>
</dbReference>
<comment type="subcellular location">
    <subcellularLocation>
        <location evidence="1">Cytoplasm</location>
        <location evidence="1">Cytoskeleton</location>
        <location evidence="1">Cilium axoneme</location>
    </subcellularLocation>
</comment>
<feature type="region of interest" description="Disordered" evidence="2">
    <location>
        <begin position="20"/>
        <end position="74"/>
    </location>
</feature>
<dbReference type="Pfam" id="PF20080">
    <property type="entry name" value="ALTTAQ_rpt"/>
    <property type="match status" value="1"/>
</dbReference>
<feature type="compositionally biased region" description="Pro residues" evidence="2">
    <location>
        <begin position="943"/>
        <end position="958"/>
    </location>
</feature>
<feature type="compositionally biased region" description="Acidic residues" evidence="2">
    <location>
        <begin position="965"/>
        <end position="981"/>
    </location>
</feature>
<name>A0A830HP69_9CHLO</name>
<evidence type="ECO:0000313" key="4">
    <source>
        <dbReference type="Proteomes" id="UP000660262"/>
    </source>
</evidence>
<dbReference type="Proteomes" id="UP000660262">
    <property type="component" value="Unassembled WGS sequence"/>
</dbReference>
<feature type="compositionally biased region" description="Gly residues" evidence="2">
    <location>
        <begin position="28"/>
        <end position="38"/>
    </location>
</feature>
<dbReference type="OrthoDB" id="8195838at2759"/>
<feature type="compositionally biased region" description="Low complexity" evidence="2">
    <location>
        <begin position="39"/>
        <end position="65"/>
    </location>
</feature>
<keyword evidence="4" id="KW-1185">Reference proteome</keyword>
<organism evidence="3 4">
    <name type="scientific">Pycnococcus provasolii</name>
    <dbReference type="NCBI Taxonomy" id="41880"/>
    <lineage>
        <taxon>Eukaryota</taxon>
        <taxon>Viridiplantae</taxon>
        <taxon>Chlorophyta</taxon>
        <taxon>Pseudoscourfieldiophyceae</taxon>
        <taxon>Pseudoscourfieldiales</taxon>
        <taxon>Pycnococcaceae</taxon>
        <taxon>Pycnococcus</taxon>
    </lineage>
</organism>
<feature type="region of interest" description="Disordered" evidence="2">
    <location>
        <begin position="869"/>
        <end position="981"/>
    </location>
</feature>